<keyword evidence="1" id="KW-0479">Metal-binding</keyword>
<feature type="binding site" evidence="1">
    <location>
        <begin position="57"/>
        <end position="61"/>
    </location>
    <ligand>
        <name>(6S)-NADPHX</name>
        <dbReference type="ChEBI" id="CHEBI:64076"/>
    </ligand>
</feature>
<dbReference type="Gene3D" id="3.40.50.10260">
    <property type="entry name" value="YjeF N-terminal domain"/>
    <property type="match status" value="1"/>
</dbReference>
<dbReference type="Proteomes" id="UP000886597">
    <property type="component" value="Unassembled WGS sequence"/>
</dbReference>
<feature type="domain" description="YjeF N-terminal" evidence="2">
    <location>
        <begin position="9"/>
        <end position="211"/>
    </location>
</feature>
<dbReference type="AlphaFoldDB" id="A0AAN4UAH5"/>
<evidence type="ECO:0000259" key="2">
    <source>
        <dbReference type="PROSITE" id="PS51385"/>
    </source>
</evidence>
<gene>
    <name evidence="1" type="primary">nnrE</name>
    <name evidence="3" type="ORF">TK11N_05750</name>
    <name evidence="4" type="ORF">TK2N_05390</name>
</gene>
<dbReference type="Proteomes" id="UP000886607">
    <property type="component" value="Unassembled WGS sequence"/>
</dbReference>
<comment type="caution">
    <text evidence="1">Lacks conserved residue(s) required for the propagation of feature annotation.</text>
</comment>
<name>A0AAN4UAH5_9ENTE</name>
<dbReference type="InterPro" id="IPR004443">
    <property type="entry name" value="YjeF_N_dom"/>
</dbReference>
<keyword evidence="4" id="KW-0808">Transferase</keyword>
<dbReference type="Pfam" id="PF03853">
    <property type="entry name" value="YjeF_N"/>
    <property type="match status" value="1"/>
</dbReference>
<evidence type="ECO:0000313" key="6">
    <source>
        <dbReference type="Proteomes" id="UP000886607"/>
    </source>
</evidence>
<evidence type="ECO:0000313" key="3">
    <source>
        <dbReference type="EMBL" id="GEQ48723.1"/>
    </source>
</evidence>
<keyword evidence="1" id="KW-0630">Potassium</keyword>
<keyword evidence="1" id="KW-0413">Isomerase</keyword>
<dbReference type="GO" id="GO:0000166">
    <property type="term" value="F:nucleotide binding"/>
    <property type="evidence" value="ECO:0007669"/>
    <property type="project" value="UniProtKB-KW"/>
</dbReference>
<keyword evidence="4" id="KW-0418">Kinase</keyword>
<dbReference type="RefSeq" id="WP_124006457.1">
    <property type="nucleotide sequence ID" value="NZ_BJYN01000016.1"/>
</dbReference>
<keyword evidence="1" id="KW-0547">Nucleotide-binding</keyword>
<dbReference type="GO" id="GO:0046872">
    <property type="term" value="F:metal ion binding"/>
    <property type="evidence" value="ECO:0007669"/>
    <property type="project" value="UniProtKB-KW"/>
</dbReference>
<evidence type="ECO:0000313" key="5">
    <source>
        <dbReference type="Proteomes" id="UP000886597"/>
    </source>
</evidence>
<evidence type="ECO:0000256" key="1">
    <source>
        <dbReference type="HAMAP-Rule" id="MF_01966"/>
    </source>
</evidence>
<proteinExistence type="inferred from homology"/>
<dbReference type="SUPFAM" id="SSF64153">
    <property type="entry name" value="YjeF N-terminal domain-like"/>
    <property type="match status" value="1"/>
</dbReference>
<comment type="caution">
    <text evidence="4">The sequence shown here is derived from an EMBL/GenBank/DDBJ whole genome shotgun (WGS) entry which is preliminary data.</text>
</comment>
<dbReference type="HAMAP" id="MF_01966">
    <property type="entry name" value="NADHX_epimerase"/>
    <property type="match status" value="1"/>
</dbReference>
<dbReference type="KEGG" id="tkr:C7K43_08420"/>
<accession>A0AAN4UAH5</accession>
<dbReference type="GeneID" id="69985966"/>
<dbReference type="EMBL" id="BKBO01000006">
    <property type="protein sequence ID" value="GEQ48723.1"/>
    <property type="molecule type" value="Genomic_DNA"/>
</dbReference>
<reference evidence="4" key="1">
    <citation type="submission" date="2019-08" db="EMBL/GenBank/DDBJ databases">
        <authorList>
            <person name="Ishikawa M."/>
            <person name="Suzuki T."/>
            <person name="Matsutani M."/>
        </authorList>
    </citation>
    <scope>NUCLEOTIDE SEQUENCE</scope>
    <source>
        <strain evidence="4">7C1</strain>
        <strain evidence="3">8C4</strain>
    </source>
</reference>
<comment type="cofactor">
    <cofactor evidence="1">
        <name>K(+)</name>
        <dbReference type="ChEBI" id="CHEBI:29103"/>
    </cofactor>
    <text evidence="1">Binds 1 potassium ion per subunit.</text>
</comment>
<feature type="binding site" evidence="1">
    <location>
        <position position="58"/>
    </location>
    <ligand>
        <name>K(+)</name>
        <dbReference type="ChEBI" id="CHEBI:29103"/>
    </ligand>
</feature>
<protein>
    <recommendedName>
        <fullName evidence="1">NAD(P)H-hydrate epimerase</fullName>
        <ecNumber evidence="1">5.1.99.6</ecNumber>
    </recommendedName>
    <alternativeName>
        <fullName evidence="1">NAD(P)HX epimerase</fullName>
    </alternativeName>
</protein>
<reference evidence="4" key="2">
    <citation type="journal article" date="2020" name="Int. Dairy J.">
        <title>Lactic acid bacterial diversity in Brie cheese focusing on salt concentration and pH of isolation medium and characterisation of halophilic and alkaliphilic lactic acid bacterial isolates.</title>
        <authorList>
            <person name="Unno R."/>
            <person name="Matsutani M."/>
            <person name="Suzuki T."/>
            <person name="Kodama K."/>
            <person name="Matsushita H."/>
            <person name="Yamasato K."/>
            <person name="Koizumi Y."/>
            <person name="Ishikawa M."/>
        </authorList>
    </citation>
    <scope>NUCLEOTIDE SEQUENCE</scope>
    <source>
        <strain evidence="4">7C1</strain>
        <strain evidence="3">8C4</strain>
    </source>
</reference>
<keyword evidence="6" id="KW-1185">Reference proteome</keyword>
<comment type="catalytic activity">
    <reaction evidence="1">
        <text>(6R)-NADPHX = (6S)-NADPHX</text>
        <dbReference type="Rhea" id="RHEA:32227"/>
        <dbReference type="ChEBI" id="CHEBI:64076"/>
        <dbReference type="ChEBI" id="CHEBI:64077"/>
        <dbReference type="EC" id="5.1.99.6"/>
    </reaction>
</comment>
<comment type="function">
    <text evidence="1">Catalyzes the epimerization of the S- and R-forms of NAD(P)HX, a damaged form of NAD(P)H that is a result of enzymatic or heat-dependent hydration. This is a prerequisite for the S-specific NAD(P)H-hydrate dehydratase to allow the repair of both epimers of NAD(P)HX.</text>
</comment>
<feature type="binding site" evidence="1">
    <location>
        <position position="159"/>
    </location>
    <ligand>
        <name>K(+)</name>
        <dbReference type="ChEBI" id="CHEBI:29103"/>
    </ligand>
</feature>
<organism evidence="4 5">
    <name type="scientific">Tetragenococcus koreensis</name>
    <dbReference type="NCBI Taxonomy" id="290335"/>
    <lineage>
        <taxon>Bacteria</taxon>
        <taxon>Bacillati</taxon>
        <taxon>Bacillota</taxon>
        <taxon>Bacilli</taxon>
        <taxon>Lactobacillales</taxon>
        <taxon>Enterococcaceae</taxon>
        <taxon>Tetragenococcus</taxon>
    </lineage>
</organism>
<dbReference type="EMBL" id="BKBQ01000006">
    <property type="protein sequence ID" value="GEQ53695.1"/>
    <property type="molecule type" value="Genomic_DNA"/>
</dbReference>
<evidence type="ECO:0000313" key="4">
    <source>
        <dbReference type="EMBL" id="GEQ53695.1"/>
    </source>
</evidence>
<sequence>MKTLTAEEMYHYEEKIMNDKGVPSNVLMECAARAIAAQMKQTITKKDQIVIVAGGGNNGGDGIAVGRILHNEGFQVEILVVGNPDHYSEQNRLQQKIAKGYGASIKTDLDGIDFTTATVIVDALFGIGLNRPVEGKPLKAIEKMNAAKQARVYAIDAPSGISSVEGKALGTCIIADETITFGFYKHGMEKDELQDYFGHITVDDIGFFYEE</sequence>
<feature type="binding site" evidence="1">
    <location>
        <position position="156"/>
    </location>
    <ligand>
        <name>(6S)-NADPHX</name>
        <dbReference type="ChEBI" id="CHEBI:64076"/>
    </ligand>
</feature>
<dbReference type="GO" id="GO:0016301">
    <property type="term" value="F:kinase activity"/>
    <property type="evidence" value="ECO:0007669"/>
    <property type="project" value="UniProtKB-KW"/>
</dbReference>
<dbReference type="NCBIfam" id="TIGR00197">
    <property type="entry name" value="yjeF_nterm"/>
    <property type="match status" value="1"/>
</dbReference>
<comment type="similarity">
    <text evidence="1">Belongs to the NnrE/AIBP family.</text>
</comment>
<keyword evidence="1" id="KW-0521">NADP</keyword>
<feature type="binding site" evidence="1">
    <location>
        <begin position="126"/>
        <end position="132"/>
    </location>
    <ligand>
        <name>(6S)-NADPHX</name>
        <dbReference type="ChEBI" id="CHEBI:64076"/>
    </ligand>
</feature>
<dbReference type="EC" id="5.1.99.6" evidence="1"/>
<dbReference type="GO" id="GO:0052856">
    <property type="term" value="F:NAD(P)HX epimerase activity"/>
    <property type="evidence" value="ECO:0007669"/>
    <property type="project" value="UniProtKB-UniRule"/>
</dbReference>
<dbReference type="PROSITE" id="PS51385">
    <property type="entry name" value="YJEF_N"/>
    <property type="match status" value="1"/>
</dbReference>
<dbReference type="InterPro" id="IPR036652">
    <property type="entry name" value="YjeF_N_dom_sf"/>
</dbReference>
<comment type="catalytic activity">
    <reaction evidence="1">
        <text>(6R)-NADHX = (6S)-NADHX</text>
        <dbReference type="Rhea" id="RHEA:32215"/>
        <dbReference type="ChEBI" id="CHEBI:64074"/>
        <dbReference type="ChEBI" id="CHEBI:64075"/>
        <dbReference type="EC" id="5.1.99.6"/>
    </reaction>
</comment>
<keyword evidence="1" id="KW-0520">NAD</keyword>
<feature type="binding site" evidence="1">
    <location>
        <position position="122"/>
    </location>
    <ligand>
        <name>K(+)</name>
        <dbReference type="ChEBI" id="CHEBI:29103"/>
    </ligand>
</feature>